<dbReference type="PANTHER" id="PTHR36203:SF1">
    <property type="entry name" value="ASCORBATE-SPECIFIC PTS SYSTEM EIIA COMPONENT"/>
    <property type="match status" value="1"/>
</dbReference>
<evidence type="ECO:0000256" key="1">
    <source>
        <dbReference type="ARBA" id="ARBA00004496"/>
    </source>
</evidence>
<sequence>MYLDERGYLVLKTIVNNPSITGKEVEQSLDLSRKQVSYTMDKINQYLADNGLPKIERLRTGKFVIPIPVLEQYRTEDIGMKDSTYVYSDKERGALIFLILLCAREELSIYHFTSKLDISKNTFLIDVKKLEERLAAYGLGIHYSRQDGYHLAGSEFCKREAMIPIIRQILNMPNGQEAIMEISQVDPELMKQVRGQISVIENKLKIRFTDERLRELPYILCLVLIRIRKGRILEDLPESFQHIAGTKEYSVMVEFAKEHDVVWQTEKIFFAAQIQISNYHSFQSDNLRSEVEIMEAARQVIDNFEKIICVNIKERDILLEALFQHVKPAFYRVKYHYHIEQSIVDMVLPRYSSLHAMVKKSMKPLEELAGNEFPDEELVYITALFGAWLQREGILDIQDQKKRAVIVCANGVSVSNFLFFTLRELFPEIEFLTCLSMRDFTEYKEEFELVFTMVRLETDKLQFLVKPFLDEASKHKFREKVLSEINGIMPHEVDVTEILRAVEQHAVIEDRDALVREINRVLNPATVQGVSERMPEMKEQPMLADVLVKETVQVSEKPLAWEEAVRTASAPLLLRGDIEQRYVERMIQIIREDKPYIMIADGVIIAHAGVEDGAGRICISLLKLPKKIDVNGYLKADIVIVLGTPDATKHLGVLFQLNEILEDPSALKKLKQAKQPEDILNIVQKEKEKSLC</sequence>
<evidence type="ECO:0000256" key="2">
    <source>
        <dbReference type="ARBA" id="ARBA00022448"/>
    </source>
</evidence>
<dbReference type="InterPro" id="IPR016152">
    <property type="entry name" value="PTrfase/Anion_transptr"/>
</dbReference>
<dbReference type="InterPro" id="IPR051351">
    <property type="entry name" value="Ascorbate-PTS_EIIA_comp"/>
</dbReference>
<evidence type="ECO:0000256" key="9">
    <source>
        <dbReference type="ARBA" id="ARBA00037387"/>
    </source>
</evidence>
<evidence type="ECO:0000313" key="16">
    <source>
        <dbReference type="Proteomes" id="UP000298653"/>
    </source>
</evidence>
<gene>
    <name evidence="15" type="ORF">AR1Y2_0305</name>
</gene>
<proteinExistence type="predicted"/>
<evidence type="ECO:0000256" key="4">
    <source>
        <dbReference type="ARBA" id="ARBA00022553"/>
    </source>
</evidence>
<dbReference type="EMBL" id="CP040058">
    <property type="protein sequence ID" value="QCP33759.1"/>
    <property type="molecule type" value="Genomic_DNA"/>
</dbReference>
<dbReference type="AlphaFoldDB" id="A0A4P8IF00"/>
<evidence type="ECO:0000313" key="15">
    <source>
        <dbReference type="EMBL" id="QCP33759.1"/>
    </source>
</evidence>
<dbReference type="PANTHER" id="PTHR36203">
    <property type="entry name" value="ASCORBATE-SPECIFIC PTS SYSTEM EIIA COMPONENT"/>
    <property type="match status" value="1"/>
</dbReference>
<dbReference type="InterPro" id="IPR011608">
    <property type="entry name" value="PRD"/>
</dbReference>
<evidence type="ECO:0000256" key="3">
    <source>
        <dbReference type="ARBA" id="ARBA00022490"/>
    </source>
</evidence>
<evidence type="ECO:0000256" key="7">
    <source>
        <dbReference type="ARBA" id="ARBA00022777"/>
    </source>
</evidence>
<dbReference type="GO" id="GO:0005737">
    <property type="term" value="C:cytoplasm"/>
    <property type="evidence" value="ECO:0007669"/>
    <property type="project" value="UniProtKB-SubCell"/>
</dbReference>
<keyword evidence="16" id="KW-1185">Reference proteome</keyword>
<keyword evidence="8" id="KW-0010">Activator</keyword>
<dbReference type="InterPro" id="IPR002178">
    <property type="entry name" value="PTS_EIIA_type-2_dom"/>
</dbReference>
<accession>A0A4P8IF00</accession>
<dbReference type="InterPro" id="IPR007737">
    <property type="entry name" value="Mga_HTH"/>
</dbReference>
<dbReference type="InterPro" id="IPR013011">
    <property type="entry name" value="PTS_EIIB_2"/>
</dbReference>
<feature type="domain" description="PTS EIIA type-2" evidence="12">
    <location>
        <begin position="545"/>
        <end position="686"/>
    </location>
</feature>
<feature type="domain" description="PTS EIIB type-2" evidence="13">
    <location>
        <begin position="402"/>
        <end position="489"/>
    </location>
</feature>
<dbReference type="InterPro" id="IPR036634">
    <property type="entry name" value="PRD_sf"/>
</dbReference>
<dbReference type="Proteomes" id="UP000298653">
    <property type="component" value="Chromosome"/>
</dbReference>
<keyword evidence="3" id="KW-0963">Cytoplasm</keyword>
<organism evidence="15 16">
    <name type="scientific">Anaerostipes rhamnosivorans</name>
    <dbReference type="NCBI Taxonomy" id="1229621"/>
    <lineage>
        <taxon>Bacteria</taxon>
        <taxon>Bacillati</taxon>
        <taxon>Bacillota</taxon>
        <taxon>Clostridia</taxon>
        <taxon>Lachnospirales</taxon>
        <taxon>Lachnospiraceae</taxon>
        <taxon>Anaerostipes</taxon>
    </lineage>
</organism>
<dbReference type="GO" id="GO:0008982">
    <property type="term" value="F:protein-N(PI)-phosphohistidine-sugar phosphotransferase activity"/>
    <property type="evidence" value="ECO:0007669"/>
    <property type="project" value="InterPro"/>
</dbReference>
<dbReference type="SUPFAM" id="SSF63520">
    <property type="entry name" value="PTS-regulatory domain, PRD"/>
    <property type="match status" value="1"/>
</dbReference>
<dbReference type="GO" id="GO:0009401">
    <property type="term" value="P:phosphoenolpyruvate-dependent sugar phosphotransferase system"/>
    <property type="evidence" value="ECO:0007669"/>
    <property type="project" value="UniProtKB-KW"/>
</dbReference>
<dbReference type="KEGG" id="arf:AR1Y2_0305"/>
<evidence type="ECO:0000256" key="8">
    <source>
        <dbReference type="ARBA" id="ARBA00023159"/>
    </source>
</evidence>
<reference evidence="15 16" key="1">
    <citation type="submission" date="2019-05" db="EMBL/GenBank/DDBJ databases">
        <title>Complete genome sequencing of Anaerostipes rhamnosivorans.</title>
        <authorList>
            <person name="Bui T.P.N."/>
            <person name="de Vos W.M."/>
        </authorList>
    </citation>
    <scope>NUCLEOTIDE SEQUENCE [LARGE SCALE GENOMIC DNA]</scope>
    <source>
        <strain evidence="15 16">1y2</strain>
    </source>
</reference>
<dbReference type="GO" id="GO:0006355">
    <property type="term" value="P:regulation of DNA-templated transcription"/>
    <property type="evidence" value="ECO:0007669"/>
    <property type="project" value="InterPro"/>
</dbReference>
<keyword evidence="2" id="KW-0813">Transport</keyword>
<evidence type="ECO:0000259" key="14">
    <source>
        <dbReference type="PROSITE" id="PS51372"/>
    </source>
</evidence>
<dbReference type="Pfam" id="PF00874">
    <property type="entry name" value="PRD"/>
    <property type="match status" value="1"/>
</dbReference>
<dbReference type="Gene3D" id="3.40.930.10">
    <property type="entry name" value="Mannitol-specific EII, Chain A"/>
    <property type="match status" value="1"/>
</dbReference>
<evidence type="ECO:0000256" key="5">
    <source>
        <dbReference type="ARBA" id="ARBA00022679"/>
    </source>
</evidence>
<comment type="subcellular location">
    <subcellularLocation>
        <location evidence="1">Cytoplasm</location>
    </subcellularLocation>
</comment>
<feature type="domain" description="PRD" evidence="14">
    <location>
        <begin position="288"/>
        <end position="395"/>
    </location>
</feature>
<dbReference type="SUPFAM" id="SSF55804">
    <property type="entry name" value="Phoshotransferase/anion transport protein"/>
    <property type="match status" value="1"/>
</dbReference>
<keyword evidence="4" id="KW-0597">Phosphoprotein</keyword>
<evidence type="ECO:0000256" key="6">
    <source>
        <dbReference type="ARBA" id="ARBA00022683"/>
    </source>
</evidence>
<dbReference type="Pfam" id="PF00359">
    <property type="entry name" value="PTS_EIIA_2"/>
    <property type="match status" value="1"/>
</dbReference>
<evidence type="ECO:0000259" key="12">
    <source>
        <dbReference type="PROSITE" id="PS51094"/>
    </source>
</evidence>
<evidence type="ECO:0000256" key="11">
    <source>
        <dbReference type="ARBA" id="ARBA00042072"/>
    </source>
</evidence>
<dbReference type="PROSITE" id="PS51372">
    <property type="entry name" value="PRD_2"/>
    <property type="match status" value="1"/>
</dbReference>
<dbReference type="CDD" id="cd05568">
    <property type="entry name" value="PTS_IIB_bgl_like"/>
    <property type="match status" value="1"/>
</dbReference>
<dbReference type="PROSITE" id="PS51094">
    <property type="entry name" value="PTS_EIIA_TYPE_2"/>
    <property type="match status" value="1"/>
</dbReference>
<dbReference type="Gene3D" id="1.10.1790.10">
    <property type="entry name" value="PRD domain"/>
    <property type="match status" value="1"/>
</dbReference>
<dbReference type="RefSeq" id="WP_137327390.1">
    <property type="nucleotide sequence ID" value="NZ_CP040058.1"/>
</dbReference>
<keyword evidence="7" id="KW-0418">Kinase</keyword>
<keyword evidence="6" id="KW-0598">Phosphotransferase system</keyword>
<dbReference type="PROSITE" id="PS51099">
    <property type="entry name" value="PTS_EIIB_TYPE_2"/>
    <property type="match status" value="1"/>
</dbReference>
<keyword evidence="5" id="KW-0808">Transferase</keyword>
<dbReference type="Pfam" id="PF05043">
    <property type="entry name" value="Mga"/>
    <property type="match status" value="1"/>
</dbReference>
<evidence type="ECO:0000259" key="13">
    <source>
        <dbReference type="PROSITE" id="PS51099"/>
    </source>
</evidence>
<protein>
    <recommendedName>
        <fullName evidence="10">Ascorbate-specific PTS system EIIA component</fullName>
    </recommendedName>
    <alternativeName>
        <fullName evidence="11">Ascorbate-specific phosphotransferase enzyme IIA component</fullName>
    </alternativeName>
</protein>
<name>A0A4P8IF00_9FIRM</name>
<comment type="function">
    <text evidence="9">The phosphoenolpyruvate-dependent sugar phosphotransferase system (sugar PTS), a major carbohydrate active transport system, catalyzes the phosphorylation of incoming sugar substrates concomitantly with their translocation across the cell membrane. The enzyme II UlaABC PTS system is involved in ascorbate transport.</text>
</comment>
<dbReference type="OrthoDB" id="3175596at2"/>
<evidence type="ECO:0000256" key="10">
    <source>
        <dbReference type="ARBA" id="ARBA00041175"/>
    </source>
</evidence>
<dbReference type="GO" id="GO:0016301">
    <property type="term" value="F:kinase activity"/>
    <property type="evidence" value="ECO:0007669"/>
    <property type="project" value="UniProtKB-KW"/>
</dbReference>